<evidence type="ECO:0000313" key="2">
    <source>
        <dbReference type="EMBL" id="KAH1129476.1"/>
    </source>
</evidence>
<protein>
    <submittedName>
        <fullName evidence="2">Uncharacterized protein</fullName>
    </submittedName>
</protein>
<dbReference type="EMBL" id="JAIQCV010000001">
    <property type="protein sequence ID" value="KAH1129476.1"/>
    <property type="molecule type" value="Genomic_DNA"/>
</dbReference>
<keyword evidence="3" id="KW-1185">Reference proteome</keyword>
<dbReference type="Proteomes" id="UP000828251">
    <property type="component" value="Unassembled WGS sequence"/>
</dbReference>
<feature type="non-terminal residue" evidence="2">
    <location>
        <position position="1"/>
    </location>
</feature>
<reference evidence="2 3" key="1">
    <citation type="journal article" date="2021" name="Plant Biotechnol. J.">
        <title>Multi-omics assisted identification of the key and species-specific regulatory components of drought-tolerant mechanisms in Gossypium stocksii.</title>
        <authorList>
            <person name="Yu D."/>
            <person name="Ke L."/>
            <person name="Zhang D."/>
            <person name="Wu Y."/>
            <person name="Sun Y."/>
            <person name="Mei J."/>
            <person name="Sun J."/>
            <person name="Sun Y."/>
        </authorList>
    </citation>
    <scope>NUCLEOTIDE SEQUENCE [LARGE SCALE GENOMIC DNA]</scope>
    <source>
        <strain evidence="3">cv. E1</strain>
        <tissue evidence="2">Leaf</tissue>
    </source>
</reference>
<feature type="region of interest" description="Disordered" evidence="1">
    <location>
        <begin position="1"/>
        <end position="36"/>
    </location>
</feature>
<comment type="caution">
    <text evidence="2">The sequence shown here is derived from an EMBL/GenBank/DDBJ whole genome shotgun (WGS) entry which is preliminary data.</text>
</comment>
<feature type="compositionally biased region" description="Basic and acidic residues" evidence="1">
    <location>
        <begin position="1"/>
        <end position="27"/>
    </location>
</feature>
<organism evidence="2 3">
    <name type="scientific">Gossypium stocksii</name>
    <dbReference type="NCBI Taxonomy" id="47602"/>
    <lineage>
        <taxon>Eukaryota</taxon>
        <taxon>Viridiplantae</taxon>
        <taxon>Streptophyta</taxon>
        <taxon>Embryophyta</taxon>
        <taxon>Tracheophyta</taxon>
        <taxon>Spermatophyta</taxon>
        <taxon>Magnoliopsida</taxon>
        <taxon>eudicotyledons</taxon>
        <taxon>Gunneridae</taxon>
        <taxon>Pentapetalae</taxon>
        <taxon>rosids</taxon>
        <taxon>malvids</taxon>
        <taxon>Malvales</taxon>
        <taxon>Malvaceae</taxon>
        <taxon>Malvoideae</taxon>
        <taxon>Gossypium</taxon>
    </lineage>
</organism>
<evidence type="ECO:0000313" key="3">
    <source>
        <dbReference type="Proteomes" id="UP000828251"/>
    </source>
</evidence>
<evidence type="ECO:0000256" key="1">
    <source>
        <dbReference type="SAM" id="MobiDB-lite"/>
    </source>
</evidence>
<proteinExistence type="predicted"/>
<dbReference type="AlphaFoldDB" id="A0A9D3WI86"/>
<gene>
    <name evidence="2" type="ORF">J1N35_000854</name>
</gene>
<accession>A0A9D3WI86</accession>
<sequence>EMTKKERELEHEIEKEMIEKEDRDQEKVSNAFTNQHDSKDSINKFQLRYLSNEKGILLIEKGFESWAFVVQNYNSRMFHDSGSFPSKNEGATSSN</sequence>
<name>A0A9D3WI86_9ROSI</name>